<sequence>MGEEQTCVVQDKMEEETLEKENNVYYNLRILLMTRSGSALSLTLSAVVLPVKSTMCEFRDALQRTPLVDPKYDAFLENWAKFSYLSKRDIYGKIRKLHDDVTLQRLLRDEMRMPGTVTFCLEQCRNPRYSKNREYQYSLNWIPDSNFSSSRLESSKEGKRSDPEEPEKHETQQNVSHDAESESVSEKTAVSKITVTESETISTPSAAAKDCMSSTVVLEEASHSDASSLVFSREGGNHAVSSVNQSLPPPRSVCYAPQGNGAYVIDGCTSAAYSPQASATGYPSYYYQPVAAPVVAPIGTSYYPTVQAQYAYPSGMAPPMYTANYYMA</sequence>
<feature type="compositionally biased region" description="Polar residues" evidence="1">
    <location>
        <begin position="186"/>
        <end position="205"/>
    </location>
</feature>
<evidence type="ECO:0000313" key="3">
    <source>
        <dbReference type="Proteomes" id="UP001157974"/>
    </source>
</evidence>
<protein>
    <submittedName>
        <fullName evidence="2">Uncharacterized protein</fullName>
    </submittedName>
</protein>
<reference evidence="2 3" key="1">
    <citation type="journal article" date="2023" name="Nat. Commun.">
        <title>Origin of minicircular mitochondrial genomes in red algae.</title>
        <authorList>
            <person name="Lee Y."/>
            <person name="Cho C.H."/>
            <person name="Lee Y.M."/>
            <person name="Park S.I."/>
            <person name="Yang J.H."/>
            <person name="West J.A."/>
            <person name="Bhattacharya D."/>
            <person name="Yoon H.S."/>
        </authorList>
    </citation>
    <scope>NUCLEOTIDE SEQUENCE [LARGE SCALE GENOMIC DNA]</scope>
    <source>
        <strain evidence="2 3">CCMP1338</strain>
        <tissue evidence="2">Whole cell</tissue>
    </source>
</reference>
<evidence type="ECO:0000313" key="2">
    <source>
        <dbReference type="EMBL" id="KAJ8901569.1"/>
    </source>
</evidence>
<name>A0AAV8UHV2_9RHOD</name>
<dbReference type="Proteomes" id="UP001157974">
    <property type="component" value="Unassembled WGS sequence"/>
</dbReference>
<dbReference type="AlphaFoldDB" id="A0AAV8UHV2"/>
<dbReference type="EMBL" id="JAMWBK010000010">
    <property type="protein sequence ID" value="KAJ8901569.1"/>
    <property type="molecule type" value="Genomic_DNA"/>
</dbReference>
<accession>A0AAV8UHV2</accession>
<feature type="compositionally biased region" description="Basic and acidic residues" evidence="1">
    <location>
        <begin position="153"/>
        <end position="171"/>
    </location>
</feature>
<evidence type="ECO:0000256" key="1">
    <source>
        <dbReference type="SAM" id="MobiDB-lite"/>
    </source>
</evidence>
<comment type="caution">
    <text evidence="2">The sequence shown here is derived from an EMBL/GenBank/DDBJ whole genome shotgun (WGS) entry which is preliminary data.</text>
</comment>
<organism evidence="2 3">
    <name type="scientific">Rhodosorus marinus</name>
    <dbReference type="NCBI Taxonomy" id="101924"/>
    <lineage>
        <taxon>Eukaryota</taxon>
        <taxon>Rhodophyta</taxon>
        <taxon>Stylonematophyceae</taxon>
        <taxon>Stylonematales</taxon>
        <taxon>Stylonemataceae</taxon>
        <taxon>Rhodosorus</taxon>
    </lineage>
</organism>
<feature type="region of interest" description="Disordered" evidence="1">
    <location>
        <begin position="148"/>
        <end position="206"/>
    </location>
</feature>
<proteinExistence type="predicted"/>
<gene>
    <name evidence="2" type="ORF">NDN08_003778</name>
</gene>
<keyword evidence="3" id="KW-1185">Reference proteome</keyword>